<evidence type="ECO:0008006" key="3">
    <source>
        <dbReference type="Google" id="ProtNLM"/>
    </source>
</evidence>
<dbReference type="InterPro" id="IPR006379">
    <property type="entry name" value="HAD-SF_hydro_IIB"/>
</dbReference>
<dbReference type="EMBL" id="AP025017">
    <property type="protein sequence ID" value="BDA64030.1"/>
    <property type="molecule type" value="Genomic_DNA"/>
</dbReference>
<dbReference type="Proteomes" id="UP000824496">
    <property type="component" value="Chromosome"/>
</dbReference>
<keyword evidence="2" id="KW-1185">Reference proteome</keyword>
<dbReference type="NCBIfam" id="TIGR01484">
    <property type="entry name" value="HAD-SF-IIB"/>
    <property type="match status" value="1"/>
</dbReference>
<dbReference type="SUPFAM" id="SSF56784">
    <property type="entry name" value="HAD-like"/>
    <property type="match status" value="1"/>
</dbReference>
<dbReference type="Gene3D" id="3.40.50.1000">
    <property type="entry name" value="HAD superfamily/HAD-like"/>
    <property type="match status" value="1"/>
</dbReference>
<gene>
    <name evidence="1" type="ORF">MANAM107_08640</name>
</gene>
<dbReference type="InterPro" id="IPR036412">
    <property type="entry name" value="HAD-like_sf"/>
</dbReference>
<dbReference type="InterPro" id="IPR023214">
    <property type="entry name" value="HAD_sf"/>
</dbReference>
<proteinExistence type="predicted"/>
<evidence type="ECO:0000313" key="1">
    <source>
        <dbReference type="EMBL" id="BDA64030.1"/>
    </source>
</evidence>
<name>A0ABN6K365_9ACTO</name>
<evidence type="ECO:0000313" key="2">
    <source>
        <dbReference type="Proteomes" id="UP000824496"/>
    </source>
</evidence>
<reference evidence="1 2" key="1">
    <citation type="submission" date="2021-08" db="EMBL/GenBank/DDBJ databases">
        <title>Whole genome sequence of novel Actinomyces species strain MAS-1.</title>
        <authorList>
            <person name="Saito M."/>
            <person name="Kuwahara N."/>
            <person name="Takizawa T."/>
            <person name="Gotouda H."/>
            <person name="Ochiai T."/>
        </authorList>
    </citation>
    <scope>NUCLEOTIDE SEQUENCE [LARGE SCALE GENOMIC DNA]</scope>
    <source>
        <strain evidence="1 2">MAS-1</strain>
    </source>
</reference>
<dbReference type="Gene3D" id="3.30.1240.10">
    <property type="match status" value="1"/>
</dbReference>
<accession>A0ABN6K365</accession>
<dbReference type="PANTHER" id="PTHR10000:SF8">
    <property type="entry name" value="HAD SUPERFAMILY HYDROLASE-LIKE, TYPE 3"/>
    <property type="match status" value="1"/>
</dbReference>
<organism evidence="1 2">
    <name type="scientific">Actinomyces capricornis</name>
    <dbReference type="NCBI Taxonomy" id="2755559"/>
    <lineage>
        <taxon>Bacteria</taxon>
        <taxon>Bacillati</taxon>
        <taxon>Actinomycetota</taxon>
        <taxon>Actinomycetes</taxon>
        <taxon>Actinomycetales</taxon>
        <taxon>Actinomycetaceae</taxon>
        <taxon>Actinomyces</taxon>
    </lineage>
</organism>
<dbReference type="PANTHER" id="PTHR10000">
    <property type="entry name" value="PHOSPHOSERINE PHOSPHATASE"/>
    <property type="match status" value="1"/>
</dbReference>
<dbReference type="Pfam" id="PF08282">
    <property type="entry name" value="Hydrolase_3"/>
    <property type="match status" value="1"/>
</dbReference>
<sequence>MTARLISCDMDGTIVFDGRIGERDLEAMERWRAAGNILVANTGRSRSAFTQVAAPVGAVFDYMILYTGAVVTNSRLEVMEAATLPHGVVDDLLDHLDGQQGVTVFATTLEGDLLLYDTIGSGTAILNLYTPARREDLQGQQLIGVPLRFTDEGLAARTMDHLERSWAERAVGFRNQDFIDVVPAGASKGGSLRSLLERLQGPQGPYAGGRIETFSIGDSWNDIPMHRATDHAYALPWAPPEVAQCCEGTVGGLAELVDRLL</sequence>
<protein>
    <recommendedName>
        <fullName evidence="3">Haloacid dehalogenase</fullName>
    </recommendedName>
</protein>
<dbReference type="RefSeq" id="WP_223911561.1">
    <property type="nucleotide sequence ID" value="NZ_AP025017.1"/>
</dbReference>